<feature type="region of interest" description="Disordered" evidence="1">
    <location>
        <begin position="85"/>
        <end position="139"/>
    </location>
</feature>
<protein>
    <submittedName>
        <fullName evidence="2">Uncharacterized protein</fullName>
    </submittedName>
</protein>
<sequence>MITQVELDVLWDFDDPVASERRLWSAADSAPSPDREEYLTQVARSLGLQHRFTEARTLTAAERAAAAGFDFLRIDALHMLAIADSDPAGRWTEQATPTRRSSNSQPRAPGPNGSERHCSSVMRGEALAEARQAQEAAGS</sequence>
<dbReference type="EMBL" id="LT629772">
    <property type="protein sequence ID" value="SDT15661.1"/>
    <property type="molecule type" value="Genomic_DNA"/>
</dbReference>
<dbReference type="AlphaFoldDB" id="A0A1H1Y2M9"/>
<evidence type="ECO:0000313" key="2">
    <source>
        <dbReference type="EMBL" id="SDT15661.1"/>
    </source>
</evidence>
<evidence type="ECO:0000313" key="3">
    <source>
        <dbReference type="Proteomes" id="UP000199103"/>
    </source>
</evidence>
<gene>
    <name evidence="2" type="ORF">SAMN04489812_4362</name>
</gene>
<organism evidence="2 3">
    <name type="scientific">Microlunatus soli</name>
    <dbReference type="NCBI Taxonomy" id="630515"/>
    <lineage>
        <taxon>Bacteria</taxon>
        <taxon>Bacillati</taxon>
        <taxon>Actinomycetota</taxon>
        <taxon>Actinomycetes</taxon>
        <taxon>Propionibacteriales</taxon>
        <taxon>Propionibacteriaceae</taxon>
        <taxon>Microlunatus</taxon>
    </lineage>
</organism>
<dbReference type="RefSeq" id="WP_197679809.1">
    <property type="nucleotide sequence ID" value="NZ_LT629772.1"/>
</dbReference>
<dbReference type="Proteomes" id="UP000199103">
    <property type="component" value="Chromosome I"/>
</dbReference>
<feature type="compositionally biased region" description="Low complexity" evidence="1">
    <location>
        <begin position="123"/>
        <end position="139"/>
    </location>
</feature>
<name>A0A1H1Y2M9_9ACTN</name>
<feature type="compositionally biased region" description="Polar residues" evidence="1">
    <location>
        <begin position="93"/>
        <end position="106"/>
    </location>
</feature>
<keyword evidence="3" id="KW-1185">Reference proteome</keyword>
<evidence type="ECO:0000256" key="1">
    <source>
        <dbReference type="SAM" id="MobiDB-lite"/>
    </source>
</evidence>
<accession>A0A1H1Y2M9</accession>
<proteinExistence type="predicted"/>
<reference evidence="2 3" key="1">
    <citation type="submission" date="2016-10" db="EMBL/GenBank/DDBJ databases">
        <authorList>
            <person name="de Groot N.N."/>
        </authorList>
    </citation>
    <scope>NUCLEOTIDE SEQUENCE [LARGE SCALE GENOMIC DNA]</scope>
    <source>
        <strain evidence="2 3">DSM 21800</strain>
    </source>
</reference>